<evidence type="ECO:0000256" key="4">
    <source>
        <dbReference type="ARBA" id="ARBA00022801"/>
    </source>
</evidence>
<dbReference type="InterPro" id="IPR001764">
    <property type="entry name" value="Glyco_hydro_3_N"/>
</dbReference>
<dbReference type="InterPro" id="IPR036881">
    <property type="entry name" value="Glyco_hydro_3_C_sf"/>
</dbReference>
<dbReference type="SUPFAM" id="SSF51445">
    <property type="entry name" value="(Trans)glycosidases"/>
    <property type="match status" value="1"/>
</dbReference>
<dbReference type="RefSeq" id="WP_259094894.1">
    <property type="nucleotide sequence ID" value="NZ_CP130454.1"/>
</dbReference>
<evidence type="ECO:0000256" key="5">
    <source>
        <dbReference type="ARBA" id="ARBA00023295"/>
    </source>
</evidence>
<feature type="domain" description="Glycoside hydrolase family 3 N-terminal" evidence="6">
    <location>
        <begin position="17"/>
        <end position="326"/>
    </location>
</feature>
<accession>A0ABT2ELM0</accession>
<evidence type="ECO:0000256" key="1">
    <source>
        <dbReference type="ARBA" id="ARBA00001231"/>
    </source>
</evidence>
<proteinExistence type="inferred from homology"/>
<keyword evidence="8" id="KW-1185">Reference proteome</keyword>
<dbReference type="Gene3D" id="3.40.50.1700">
    <property type="entry name" value="Glycoside hydrolase family 3 C-terminal domain"/>
    <property type="match status" value="1"/>
</dbReference>
<protein>
    <recommendedName>
        <fullName evidence="3">beta-N-acetylhexosaminidase</fullName>
        <ecNumber evidence="3">3.2.1.52</ecNumber>
    </recommendedName>
</protein>
<dbReference type="GO" id="GO:0004563">
    <property type="term" value="F:beta-N-acetylhexosaminidase activity"/>
    <property type="evidence" value="ECO:0007669"/>
    <property type="project" value="UniProtKB-EC"/>
</dbReference>
<comment type="similarity">
    <text evidence="2">Belongs to the glycosyl hydrolase 3 family.</text>
</comment>
<evidence type="ECO:0000313" key="7">
    <source>
        <dbReference type="EMBL" id="MCS3918843.1"/>
    </source>
</evidence>
<keyword evidence="5 7" id="KW-0326">Glycosidase</keyword>
<name>A0ABT2ELM0_9BACT</name>
<comment type="caution">
    <text evidence="7">The sequence shown here is derived from an EMBL/GenBank/DDBJ whole genome shotgun (WGS) entry which is preliminary data.</text>
</comment>
<comment type="catalytic activity">
    <reaction evidence="1">
        <text>Hydrolysis of terminal non-reducing N-acetyl-D-hexosamine residues in N-acetyl-beta-D-hexosaminides.</text>
        <dbReference type="EC" id="3.2.1.52"/>
    </reaction>
</comment>
<organism evidence="7 8">
    <name type="scientific">Candidatus Fervidibacter sacchari</name>
    <dbReference type="NCBI Taxonomy" id="1448929"/>
    <lineage>
        <taxon>Bacteria</taxon>
        <taxon>Candidatus Fervidibacterota</taxon>
        <taxon>Candidatus Fervidibacter</taxon>
    </lineage>
</organism>
<gene>
    <name evidence="7" type="ORF">M2350_001243</name>
</gene>
<dbReference type="Proteomes" id="UP001204798">
    <property type="component" value="Unassembled WGS sequence"/>
</dbReference>
<dbReference type="EMBL" id="JANUCP010000002">
    <property type="protein sequence ID" value="MCS3918843.1"/>
    <property type="molecule type" value="Genomic_DNA"/>
</dbReference>
<evidence type="ECO:0000313" key="8">
    <source>
        <dbReference type="Proteomes" id="UP001204798"/>
    </source>
</evidence>
<dbReference type="EC" id="3.2.1.52" evidence="3"/>
<dbReference type="PANTHER" id="PTHR30480">
    <property type="entry name" value="BETA-HEXOSAMINIDASE-RELATED"/>
    <property type="match status" value="1"/>
</dbReference>
<evidence type="ECO:0000259" key="6">
    <source>
        <dbReference type="Pfam" id="PF00933"/>
    </source>
</evidence>
<keyword evidence="4 7" id="KW-0378">Hydrolase</keyword>
<dbReference type="InterPro" id="IPR036962">
    <property type="entry name" value="Glyco_hydro_3_N_sf"/>
</dbReference>
<dbReference type="InterPro" id="IPR019800">
    <property type="entry name" value="Glyco_hydro_3_AS"/>
</dbReference>
<dbReference type="PANTHER" id="PTHR30480:SF13">
    <property type="entry name" value="BETA-HEXOSAMINIDASE"/>
    <property type="match status" value="1"/>
</dbReference>
<reference evidence="7 8" key="1">
    <citation type="submission" date="2022-08" db="EMBL/GenBank/DDBJ databases">
        <title>Bacterial and archaeal communities from various locations to study Microbial Dark Matter (Phase II).</title>
        <authorList>
            <person name="Stepanauskas R."/>
        </authorList>
    </citation>
    <scope>NUCLEOTIDE SEQUENCE [LARGE SCALE GENOMIC DNA]</scope>
    <source>
        <strain evidence="7 8">PD1</strain>
    </source>
</reference>
<dbReference type="Gene3D" id="3.20.20.300">
    <property type="entry name" value="Glycoside hydrolase, family 3, N-terminal domain"/>
    <property type="match status" value="1"/>
</dbReference>
<dbReference type="InterPro" id="IPR017853">
    <property type="entry name" value="GH"/>
</dbReference>
<evidence type="ECO:0000256" key="2">
    <source>
        <dbReference type="ARBA" id="ARBA00005336"/>
    </source>
</evidence>
<dbReference type="Pfam" id="PF00933">
    <property type="entry name" value="Glyco_hydro_3"/>
    <property type="match status" value="1"/>
</dbReference>
<dbReference type="PROSITE" id="PS00775">
    <property type="entry name" value="GLYCOSYL_HYDROL_F3"/>
    <property type="match status" value="1"/>
</dbReference>
<evidence type="ECO:0000256" key="3">
    <source>
        <dbReference type="ARBA" id="ARBA00012663"/>
    </source>
</evidence>
<dbReference type="InterPro" id="IPR050226">
    <property type="entry name" value="NagZ_Beta-hexosaminidase"/>
</dbReference>
<dbReference type="PRINTS" id="PR00133">
    <property type="entry name" value="GLHYDRLASE3"/>
</dbReference>
<sequence length="530" mass="57248">MGAWAEQMLKQLSPQELVGQLVLSGVGERRDEILRLAEEGKVGALIFYGKDMPNPQSAAQLANEFQRRSKIPLLIAADFEAGTGFIMPGGTKLPSNMAIGATGSAELAQKCGEVTAKEAKAVGVNWIFAPVVDVNINPENPIINIRSFGSDPDEVARLAVAWISGCQGNGCLATAKHFPGHGDTSEDSHRVMPVVPHDLERMWRVELKPFQATINAGVASIMTAHIHFPAIDPTPGLPATLSRKILTDLLRNQMGFKGLIVTDAMAMHAIKHNFPMDKAVIMAVNAGADVIIADDAPSTYEALWQALQDGKLSMERVREAARRILEAKEWCGLNRQKFVEEDKVSEIVGCTEHQEVARLVAENSVTVLRDEGILPLRSEAKLFAVVAESVRWTGEKPSDELAALLWETFPNAIVYLVSREPTLDEVSSIAQKLSEAQCDAALLCFFPRAEAYRPESAHAGGGMLALAEQLANKLPLVVASFGSPYPLAKFPFAKALLCTYSDCPSSLSAGVRVLAGKLEAKGRLPVTLVN</sequence>